<dbReference type="InterPro" id="IPR049522">
    <property type="entry name" value="ART-PolyVal_dom"/>
</dbReference>
<reference evidence="3" key="1">
    <citation type="journal article" date="2019" name="Int. J. Syst. Evol. Microbiol.">
        <title>The Global Catalogue of Microorganisms (GCM) 10K type strain sequencing project: providing services to taxonomists for standard genome sequencing and annotation.</title>
        <authorList>
            <consortium name="The Broad Institute Genomics Platform"/>
            <consortium name="The Broad Institute Genome Sequencing Center for Infectious Disease"/>
            <person name="Wu L."/>
            <person name="Ma J."/>
        </authorList>
    </citation>
    <scope>NUCLEOTIDE SEQUENCE [LARGE SCALE GENOMIC DNA]</scope>
    <source>
        <strain evidence="3">CCUG 55854</strain>
    </source>
</reference>
<dbReference type="RefSeq" id="WP_162377087.1">
    <property type="nucleotide sequence ID" value="NZ_JBHTKN010000008.1"/>
</dbReference>
<organism evidence="2 3">
    <name type="scientific">Pseudoxanthomonas kaohsiungensis</name>
    <dbReference type="NCBI Taxonomy" id="283923"/>
    <lineage>
        <taxon>Bacteria</taxon>
        <taxon>Pseudomonadati</taxon>
        <taxon>Pseudomonadota</taxon>
        <taxon>Gammaproteobacteria</taxon>
        <taxon>Lysobacterales</taxon>
        <taxon>Lysobacteraceae</taxon>
        <taxon>Pseudoxanthomonas</taxon>
    </lineage>
</organism>
<evidence type="ECO:0000259" key="1">
    <source>
        <dbReference type="Pfam" id="PF18760"/>
    </source>
</evidence>
<comment type="caution">
    <text evidence="2">The sequence shown here is derived from an EMBL/GenBank/DDBJ whole genome shotgun (WGS) entry which is preliminary data.</text>
</comment>
<name>A0ABW3LXI8_9GAMM</name>
<gene>
    <name evidence="2" type="ORF">ACFQ2N_12605</name>
</gene>
<sequence length="238" mass="26019">MQPEVLTTPDDLTQTDAFRRWFGASKAVDDDGRPLVVYHGSNRPLEQVMSGPERLARFDANTKDLPRSVVEAERRQLEKVAGAVWFTDDEWVAQGYAGQCDGVETVTAVYVSMQNPLDLLGASVEEVEQVLSAARGCPVSVSTEYGRRKGIAHAIVHDNGSLIQYAIAQGFDGLIYPDTDVRGRSTHVSYVTFEPGQVKAVANVGAFDSQDPRVAFKRAASASCTTDDDEEDRCSPKF</sequence>
<dbReference type="EMBL" id="JBHTKN010000008">
    <property type="protein sequence ID" value="MFD1043186.1"/>
    <property type="molecule type" value="Genomic_DNA"/>
</dbReference>
<proteinExistence type="predicted"/>
<protein>
    <recommendedName>
        <fullName evidence="1">ART-PolyVal-like domain-containing protein</fullName>
    </recommendedName>
</protein>
<dbReference type="Pfam" id="PF18760">
    <property type="entry name" value="ART-PolyVal"/>
    <property type="match status" value="1"/>
</dbReference>
<keyword evidence="3" id="KW-1185">Reference proteome</keyword>
<evidence type="ECO:0000313" key="3">
    <source>
        <dbReference type="Proteomes" id="UP001597033"/>
    </source>
</evidence>
<accession>A0ABW3LXI8</accession>
<dbReference type="Proteomes" id="UP001597033">
    <property type="component" value="Unassembled WGS sequence"/>
</dbReference>
<feature type="domain" description="ART-PolyVal-like" evidence="1">
    <location>
        <begin position="29"/>
        <end position="203"/>
    </location>
</feature>
<evidence type="ECO:0000313" key="2">
    <source>
        <dbReference type="EMBL" id="MFD1043186.1"/>
    </source>
</evidence>